<evidence type="ECO:0000313" key="1">
    <source>
        <dbReference type="EMBL" id="TMX70828.1"/>
    </source>
</evidence>
<dbReference type="Proteomes" id="UP000718715">
    <property type="component" value="Unassembled WGS sequence"/>
</dbReference>
<reference evidence="1" key="1">
    <citation type="submission" date="2018-03" db="EMBL/GenBank/DDBJ databases">
        <title>Genomic characterization of a polymicrobial infection associated with a disease outbreak in Pacific white shrimp (Litopenaeus vannamei).</title>
        <authorList>
            <person name="Turner J.W."/>
            <person name="Bachand P.T."/>
            <person name="Tallman J."/>
            <person name="Elledge N.C."/>
            <person name="Pinnell L.J."/>
            <person name="Laughlin R.C."/>
            <person name="Zimba P.V."/>
        </authorList>
    </citation>
    <scope>NUCLEOTIDE SEQUENCE</scope>
    <source>
        <strain evidence="1">Hep-2b-22</strain>
    </source>
</reference>
<comment type="caution">
    <text evidence="1">The sequence shown here is derived from an EMBL/GenBank/DDBJ whole genome shotgun (WGS) entry which is preliminary data.</text>
</comment>
<keyword evidence="2" id="KW-1185">Reference proteome</keyword>
<name>A0ACD3SU82_PHODM</name>
<organism evidence="1 2">
    <name type="scientific">Photobacterium damselae</name>
    <dbReference type="NCBI Taxonomy" id="38293"/>
    <lineage>
        <taxon>Bacteria</taxon>
        <taxon>Pseudomonadati</taxon>
        <taxon>Pseudomonadota</taxon>
        <taxon>Gammaproteobacteria</taxon>
        <taxon>Vibrionales</taxon>
        <taxon>Vibrionaceae</taxon>
        <taxon>Photobacterium</taxon>
    </lineage>
</organism>
<protein>
    <submittedName>
        <fullName evidence="1">Uncharacterized protein</fullName>
    </submittedName>
</protein>
<sequence>HTVTPNTAQTIEVKHGHITITADGEMTFVPNKDFTGTVEIPYTVTDGQGGSATSTATITVTPVNDAPVANPETETTPEDKTIKVDFTGNDSDVDGDHVTVSQIDGHTVTPGVEQTIEVNNGHITITADGDMTFVPNKDFTGQVEIPYTVTDGQGGSATSTATITVTPVNDAPVAHNIEITTNEDTPYSLNWASFNIQDTDSNQDQLSIRLTQLPKDGVVQIFTGGQWQNVDSSTVISKAEFDAKQVRFVPELNESSDNSSQQDIGNNAHTYADFTYVVIDGNVQSLPHDVTVKVNAIADPVVVNLTIGEGVYNSDVYKNGHNYTSWKDIVNSHQSDQILTLTPYGDNENLDSDNTHTVVRGLAGADLISAWGDNKDVILIGDDGDLSNNTIGAGSPLQGQLNDTLYGGVGNDILVGESGDDTLYGNKGTDTAVYARNFADYVISQPTITTDGGHDLRYQVTDKLTLDEHGNYSNTKAYNGEGRDDLYNIERLQFADGTYYWNGDEWIKEQPTVTYPLDINANLTDTDGSEFISKITLSGLPQGAVLSDENGLVIGTADNNGSITLTGLWKESETSVHIKGLKLQIPAQDTHDVTVKVEAISEEHSNHSTNIGSDDTILDPSNYGYQNISYGDNVVQGNNGNDIIIGDTTGIQITQGENYNIAFILDHSTSMYGNASVLSRGDNIMKALEQIDKVLLSLKSTLEIQGSGHINVALTLFSTVSELDDIDLASYKSGDLVNKYKSTASWQSGGNTNYESAFNTTADWFKSKEISNNHGHNKTYFFTDGEPNYILDHHGHSVPSYDVKNESLNAFHKLVDVSPTVDAIGLLNQVNDAMLKPYDTDGLVHTHIKAEEISDLVLGKETKLTQGADIVSGGEGNDILFGDIIKLDEHSELQGFNALKQYAESQENASQHLTTYDVFKYIQHHIEQFDVSHAGDANDTLNGDQGNDILFGQGGNDILSGGQGNDILLGGFGDDKLHGNAGNDLLIGGSGNDILIGGDGFDTFAWRQSHQASTKDEIDHIKDFNWQEDKLNLSDLLHNISSEQIDDYLTIKQDGKDTVISVANNDHNLDIVLDNVNVHDIKSHLGIITNNLLKADGEHLILNSHVAEQTAVYEPMVTSHHIIDEHNI</sequence>
<gene>
    <name evidence="1" type="ORF">DA092_19555</name>
</gene>
<dbReference type="EMBL" id="PZOJ01000120">
    <property type="protein sequence ID" value="TMX70828.1"/>
    <property type="molecule type" value="Genomic_DNA"/>
</dbReference>
<accession>A0ACD3SU82</accession>
<evidence type="ECO:0000313" key="2">
    <source>
        <dbReference type="Proteomes" id="UP000718715"/>
    </source>
</evidence>
<proteinExistence type="predicted"/>
<feature type="non-terminal residue" evidence="1">
    <location>
        <position position="1"/>
    </location>
</feature>